<evidence type="ECO:0000313" key="3">
    <source>
        <dbReference type="EMBL" id="NVN49265.1"/>
    </source>
</evidence>
<dbReference type="GO" id="GO:0016747">
    <property type="term" value="F:acyltransferase activity, transferring groups other than amino-acyl groups"/>
    <property type="evidence" value="ECO:0007669"/>
    <property type="project" value="InterPro"/>
</dbReference>
<keyword evidence="1" id="KW-0812">Transmembrane</keyword>
<protein>
    <recommendedName>
        <fullName evidence="2">Acyltransferase 3 domain-containing protein</fullName>
    </recommendedName>
</protein>
<keyword evidence="4" id="KW-1185">Reference proteome</keyword>
<name>A0A850PPC5_9MYCO</name>
<feature type="transmembrane region" description="Helical" evidence="1">
    <location>
        <begin position="181"/>
        <end position="198"/>
    </location>
</feature>
<dbReference type="InterPro" id="IPR002656">
    <property type="entry name" value="Acyl_transf_3_dom"/>
</dbReference>
<dbReference type="Pfam" id="PF01757">
    <property type="entry name" value="Acyl_transf_3"/>
    <property type="match status" value="1"/>
</dbReference>
<sequence length="393" mass="42961">MWWRDAASQGVTKLDRLVAATPDSRDRVVDATRAVCIVVVVLWHWTLSVTHRTADASLVMPNPIHVTPGSWVATWVLQVMPLFFVVGGYANLVAFQRARTRGTTAGQFVGGRLRRVLWPTAVWAVAWLGSEILAAALLGEHRWMWQWFPGYLIPLWFVGVYTVLIMLVPATAALHACAGKSVLVVLVALIVGGTVLDRGAGLEWAGWVTAVLVWLFCHQLGYAWRSWQLGRRPLVARVAVAAAGLAALMGLMAAGFPRSMVATVGAAESNLFPTNATIAALAVFQLGLLILITPAAERLLRRPAWWKPVVALNAVAMTVFVWHMTAYLAVVLIYERTGATLSAEPSGAWWAQRGLWLVAPLLVLVVLIAVFARVEFAARRPNENRAPSRSTRS</sequence>
<dbReference type="AlphaFoldDB" id="A0A850PPC5"/>
<feature type="transmembrane region" description="Helical" evidence="1">
    <location>
        <begin position="151"/>
        <end position="174"/>
    </location>
</feature>
<proteinExistence type="predicted"/>
<keyword evidence="1" id="KW-0472">Membrane</keyword>
<feature type="transmembrane region" description="Helical" evidence="1">
    <location>
        <begin position="71"/>
        <end position="95"/>
    </location>
</feature>
<feature type="transmembrane region" description="Helical" evidence="1">
    <location>
        <begin position="234"/>
        <end position="256"/>
    </location>
</feature>
<evidence type="ECO:0000259" key="2">
    <source>
        <dbReference type="Pfam" id="PF01757"/>
    </source>
</evidence>
<dbReference type="EMBL" id="JABFYL010000014">
    <property type="protein sequence ID" value="NVN49265.1"/>
    <property type="molecule type" value="Genomic_DNA"/>
</dbReference>
<reference evidence="3 4" key="1">
    <citation type="submission" date="2020-05" db="EMBL/GenBank/DDBJ databases">
        <title>Draft genome sequence of Mycobacterium hippocampi DL, isolated from European seabass, Dicentrarchus labrax, reared in fish farms.</title>
        <authorList>
            <person name="Stathopoulou P."/>
            <person name="Asimakis E."/>
            <person name="Tzokas K."/>
            <person name="Batargias C."/>
            <person name="Tsiamis G."/>
        </authorList>
    </citation>
    <scope>NUCLEOTIDE SEQUENCE [LARGE SCALE GENOMIC DNA]</scope>
    <source>
        <strain evidence="3 4">DL</strain>
    </source>
</reference>
<feature type="transmembrane region" description="Helical" evidence="1">
    <location>
        <begin position="204"/>
        <end position="222"/>
    </location>
</feature>
<comment type="caution">
    <text evidence="3">The sequence shown here is derived from an EMBL/GenBank/DDBJ whole genome shotgun (WGS) entry which is preliminary data.</text>
</comment>
<evidence type="ECO:0000256" key="1">
    <source>
        <dbReference type="SAM" id="Phobius"/>
    </source>
</evidence>
<gene>
    <name evidence="3" type="ORF">HLY00_368</name>
</gene>
<dbReference type="Proteomes" id="UP000570517">
    <property type="component" value="Unassembled WGS sequence"/>
</dbReference>
<evidence type="ECO:0000313" key="4">
    <source>
        <dbReference type="Proteomes" id="UP000570517"/>
    </source>
</evidence>
<feature type="transmembrane region" description="Helical" evidence="1">
    <location>
        <begin position="34"/>
        <end position="51"/>
    </location>
</feature>
<feature type="transmembrane region" description="Helical" evidence="1">
    <location>
        <begin position="308"/>
        <end position="334"/>
    </location>
</feature>
<keyword evidence="1" id="KW-1133">Transmembrane helix</keyword>
<feature type="transmembrane region" description="Helical" evidence="1">
    <location>
        <begin position="276"/>
        <end position="296"/>
    </location>
</feature>
<feature type="transmembrane region" description="Helical" evidence="1">
    <location>
        <begin position="354"/>
        <end position="372"/>
    </location>
</feature>
<organism evidence="3 4">
    <name type="scientific">Mycolicibacterium hippocampi</name>
    <dbReference type="NCBI Taxonomy" id="659824"/>
    <lineage>
        <taxon>Bacteria</taxon>
        <taxon>Bacillati</taxon>
        <taxon>Actinomycetota</taxon>
        <taxon>Actinomycetes</taxon>
        <taxon>Mycobacteriales</taxon>
        <taxon>Mycobacteriaceae</taxon>
        <taxon>Mycolicibacterium</taxon>
    </lineage>
</organism>
<feature type="domain" description="Acyltransferase 3" evidence="2">
    <location>
        <begin position="29"/>
        <end position="371"/>
    </location>
</feature>
<feature type="transmembrane region" description="Helical" evidence="1">
    <location>
        <begin position="116"/>
        <end position="139"/>
    </location>
</feature>
<accession>A0A850PPC5</accession>